<evidence type="ECO:0000259" key="7">
    <source>
        <dbReference type="PROSITE" id="PS50850"/>
    </source>
</evidence>
<feature type="transmembrane region" description="Helical" evidence="6">
    <location>
        <begin position="139"/>
        <end position="162"/>
    </location>
</feature>
<feature type="transmembrane region" description="Helical" evidence="6">
    <location>
        <begin position="78"/>
        <end position="95"/>
    </location>
</feature>
<comment type="subcellular location">
    <subcellularLocation>
        <location evidence="1">Membrane</location>
        <topology evidence="1">Multi-pass membrane protein</topology>
    </subcellularLocation>
</comment>
<evidence type="ECO:0000256" key="2">
    <source>
        <dbReference type="ARBA" id="ARBA00022448"/>
    </source>
</evidence>
<protein>
    <submittedName>
        <fullName evidence="8">MFS transporter</fullName>
    </submittedName>
</protein>
<dbReference type="PROSITE" id="PS50850">
    <property type="entry name" value="MFS"/>
    <property type="match status" value="1"/>
</dbReference>
<dbReference type="EMBL" id="JACVFC010000003">
    <property type="protein sequence ID" value="MBC9933029.1"/>
    <property type="molecule type" value="Genomic_DNA"/>
</dbReference>
<comment type="caution">
    <text evidence="8">The sequence shown here is derived from an EMBL/GenBank/DDBJ whole genome shotgun (WGS) entry which is preliminary data.</text>
</comment>
<organism evidence="8 9">
    <name type="scientific">Chitinophaga qingshengii</name>
    <dbReference type="NCBI Taxonomy" id="1569794"/>
    <lineage>
        <taxon>Bacteria</taxon>
        <taxon>Pseudomonadati</taxon>
        <taxon>Bacteroidota</taxon>
        <taxon>Chitinophagia</taxon>
        <taxon>Chitinophagales</taxon>
        <taxon>Chitinophagaceae</taxon>
        <taxon>Chitinophaga</taxon>
    </lineage>
</organism>
<feature type="transmembrane region" description="Helical" evidence="6">
    <location>
        <begin position="245"/>
        <end position="267"/>
    </location>
</feature>
<evidence type="ECO:0000313" key="8">
    <source>
        <dbReference type="EMBL" id="MBC9933029.1"/>
    </source>
</evidence>
<keyword evidence="5 6" id="KW-0472">Membrane</keyword>
<reference evidence="8 9" key="1">
    <citation type="submission" date="2020-09" db="EMBL/GenBank/DDBJ databases">
        <title>Genome sequences of type strains of Chitinophaga qingshengii and Chitinophaga varians.</title>
        <authorList>
            <person name="Kittiwongwattana C."/>
        </authorList>
    </citation>
    <scope>NUCLEOTIDE SEQUENCE [LARGE SCALE GENOMIC DNA]</scope>
    <source>
        <strain evidence="8 9">JCM 30026</strain>
    </source>
</reference>
<gene>
    <name evidence="8" type="ORF">ICL07_21755</name>
</gene>
<feature type="transmembrane region" description="Helical" evidence="6">
    <location>
        <begin position="336"/>
        <end position="359"/>
    </location>
</feature>
<keyword evidence="2" id="KW-0813">Transport</keyword>
<evidence type="ECO:0000256" key="6">
    <source>
        <dbReference type="SAM" id="Phobius"/>
    </source>
</evidence>
<evidence type="ECO:0000256" key="1">
    <source>
        <dbReference type="ARBA" id="ARBA00004141"/>
    </source>
</evidence>
<dbReference type="InterPro" id="IPR011701">
    <property type="entry name" value="MFS"/>
</dbReference>
<keyword evidence="3 6" id="KW-0812">Transmembrane</keyword>
<dbReference type="SUPFAM" id="SSF103473">
    <property type="entry name" value="MFS general substrate transporter"/>
    <property type="match status" value="1"/>
</dbReference>
<proteinExistence type="predicted"/>
<feature type="transmembrane region" description="Helical" evidence="6">
    <location>
        <begin position="216"/>
        <end position="239"/>
    </location>
</feature>
<dbReference type="Gene3D" id="1.20.1720.10">
    <property type="entry name" value="Multidrug resistance protein D"/>
    <property type="match status" value="1"/>
</dbReference>
<feature type="transmembrane region" description="Helical" evidence="6">
    <location>
        <begin position="168"/>
        <end position="185"/>
    </location>
</feature>
<name>A0ABR7TUF2_9BACT</name>
<dbReference type="PANTHER" id="PTHR23502">
    <property type="entry name" value="MAJOR FACILITATOR SUPERFAMILY"/>
    <property type="match status" value="1"/>
</dbReference>
<evidence type="ECO:0000256" key="4">
    <source>
        <dbReference type="ARBA" id="ARBA00022989"/>
    </source>
</evidence>
<feature type="transmembrane region" description="Helical" evidence="6">
    <location>
        <begin position="371"/>
        <end position="389"/>
    </location>
</feature>
<dbReference type="Proteomes" id="UP000659124">
    <property type="component" value="Unassembled WGS sequence"/>
</dbReference>
<feature type="transmembrane region" description="Helical" evidence="6">
    <location>
        <begin position="12"/>
        <end position="31"/>
    </location>
</feature>
<dbReference type="InterPro" id="IPR036259">
    <property type="entry name" value="MFS_trans_sf"/>
</dbReference>
<evidence type="ECO:0000256" key="3">
    <source>
        <dbReference type="ARBA" id="ARBA00022692"/>
    </source>
</evidence>
<feature type="transmembrane region" description="Helical" evidence="6">
    <location>
        <begin position="101"/>
        <end position="118"/>
    </location>
</feature>
<dbReference type="InterPro" id="IPR020846">
    <property type="entry name" value="MFS_dom"/>
</dbReference>
<feature type="transmembrane region" description="Helical" evidence="6">
    <location>
        <begin position="288"/>
        <end position="316"/>
    </location>
</feature>
<feature type="domain" description="Major facilitator superfamily (MFS) profile" evidence="7">
    <location>
        <begin position="12"/>
        <end position="399"/>
    </location>
</feature>
<evidence type="ECO:0000313" key="9">
    <source>
        <dbReference type="Proteomes" id="UP000659124"/>
    </source>
</evidence>
<feature type="transmembrane region" description="Helical" evidence="6">
    <location>
        <begin position="43"/>
        <end position="66"/>
    </location>
</feature>
<dbReference type="Pfam" id="PF07690">
    <property type="entry name" value="MFS_1"/>
    <property type="match status" value="1"/>
</dbReference>
<accession>A0ABR7TUF2</accession>
<sequence length="416" mass="45802">MKLLKKENERICTIMAFALIPISGFAIDVYIPSFPNMVQDLHTTAAMIKLTMTVYLISYGLSQLLLGSLVDSYGRYHINLAALTVFTLSNIGIILTSSLPLILFLRGIQGIAIALIMVSRRVFFIDVYTGEKRAQYTSMLNVVWSTAPIIAPFAGGYLQTAFGWRSNFYFLAVYGLVMLLFELIYGGETIKERMTFHPRTIWNTYKTLFSTMDFSLGMVILGLSYGMVMVFGMTIPFIVEQGFHASPVVTGYCALGSGAAIFTGGLLAKRYIKKPFLHKLVIANGAQLGIALLMYVAGGIYMSIASIMVFVVFIHSFQGFTYNSYFTYCVTRFPQYAATASGLVSGGSYIIFSIASFLITSVITIRNQQSLSLSYILLIVATSIILWRVSSALKKQPAAVNTTNSAGLRTMSGIDQ</sequence>
<evidence type="ECO:0000256" key="5">
    <source>
        <dbReference type="ARBA" id="ARBA00023136"/>
    </source>
</evidence>
<dbReference type="PANTHER" id="PTHR23502:SF132">
    <property type="entry name" value="POLYAMINE TRANSPORTER 2-RELATED"/>
    <property type="match status" value="1"/>
</dbReference>
<keyword evidence="4 6" id="KW-1133">Transmembrane helix</keyword>
<keyword evidence="9" id="KW-1185">Reference proteome</keyword>
<dbReference type="RefSeq" id="WP_188090156.1">
    <property type="nucleotide sequence ID" value="NZ_JACVFC010000003.1"/>
</dbReference>